<evidence type="ECO:0000313" key="1">
    <source>
        <dbReference type="EMBL" id="ALI52290.1"/>
    </source>
</evidence>
<proteinExistence type="predicted"/>
<dbReference type="Proteomes" id="UP000063930">
    <property type="component" value="Chromosome"/>
</dbReference>
<accession>A0AAC8ZXA7</accession>
<dbReference type="AlphaFoldDB" id="A0AAC8ZXA7"/>
<gene>
    <name evidence="1" type="ORF">ALV80_03750</name>
</gene>
<evidence type="ECO:0000313" key="2">
    <source>
        <dbReference type="Proteomes" id="UP000063930"/>
    </source>
</evidence>
<sequence length="82" mass="9288">MDFYFLQSVQVNFTIGEILVFIKLKWLNDKGSFSVFSTYVEVILGLQIIINQTLGILHVCGGDPNSGARTSNPTTYSPRMWR</sequence>
<protein>
    <submittedName>
        <fullName evidence="1">Uncharacterized protein</fullName>
    </submittedName>
</protein>
<reference evidence="1 2" key="1">
    <citation type="submission" date="2015-08" db="EMBL/GenBank/DDBJ databases">
        <title>Complete genome sequence of Lactobacillus helveticus CAUH18, a probiotic strain originated from koumiss.</title>
        <authorList>
            <person name="Yang Y."/>
            <person name="Hao Y."/>
        </authorList>
    </citation>
    <scope>NUCLEOTIDE SEQUENCE [LARGE SCALE GENOMIC DNA]</scope>
    <source>
        <strain evidence="1 2">CAUH18</strain>
    </source>
</reference>
<organism evidence="1 2">
    <name type="scientific">Lactobacillus helveticus</name>
    <name type="common">Lactobacillus suntoryeus</name>
    <dbReference type="NCBI Taxonomy" id="1587"/>
    <lineage>
        <taxon>Bacteria</taxon>
        <taxon>Bacillati</taxon>
        <taxon>Bacillota</taxon>
        <taxon>Bacilli</taxon>
        <taxon>Lactobacillales</taxon>
        <taxon>Lactobacillaceae</taxon>
        <taxon>Lactobacillus</taxon>
    </lineage>
</organism>
<name>A0AAC8ZXA7_LACHE</name>
<dbReference type="EMBL" id="CP012381">
    <property type="protein sequence ID" value="ALI52290.1"/>
    <property type="molecule type" value="Genomic_DNA"/>
</dbReference>